<accession>A0ABU0I5H8</accession>
<reference evidence="1 2" key="1">
    <citation type="submission" date="2023-07" db="EMBL/GenBank/DDBJ databases">
        <title>Genomic Encyclopedia of Type Strains, Phase IV (KMG-IV): sequencing the most valuable type-strain genomes for metagenomic binning, comparative biology and taxonomic classification.</title>
        <authorList>
            <person name="Goeker M."/>
        </authorList>
    </citation>
    <scope>NUCLEOTIDE SEQUENCE [LARGE SCALE GENOMIC DNA]</scope>
    <source>
        <strain evidence="1 2">DSM 19013</strain>
    </source>
</reference>
<sequence>MPKALRFLRNWLALSVPLGIAVGKLLKWRTRPISR</sequence>
<proteinExistence type="predicted"/>
<comment type="caution">
    <text evidence="1">The sequence shown here is derived from an EMBL/GenBank/DDBJ whole genome shotgun (WGS) entry which is preliminary data.</text>
</comment>
<name>A0ABU0I5H8_9HYPH</name>
<dbReference type="EMBL" id="JAUSVP010000018">
    <property type="protein sequence ID" value="MDQ0449870.1"/>
    <property type="molecule type" value="Genomic_DNA"/>
</dbReference>
<evidence type="ECO:0000313" key="2">
    <source>
        <dbReference type="Proteomes" id="UP001231124"/>
    </source>
</evidence>
<dbReference type="Proteomes" id="UP001231124">
    <property type="component" value="Unassembled WGS sequence"/>
</dbReference>
<gene>
    <name evidence="1" type="ORF">QO012_004393</name>
</gene>
<organism evidence="1 2">
    <name type="scientific">Methylobacterium aerolatum</name>
    <dbReference type="NCBI Taxonomy" id="418708"/>
    <lineage>
        <taxon>Bacteria</taxon>
        <taxon>Pseudomonadati</taxon>
        <taxon>Pseudomonadota</taxon>
        <taxon>Alphaproteobacteria</taxon>
        <taxon>Hyphomicrobiales</taxon>
        <taxon>Methylobacteriaceae</taxon>
        <taxon>Methylobacterium</taxon>
    </lineage>
</organism>
<evidence type="ECO:0000313" key="1">
    <source>
        <dbReference type="EMBL" id="MDQ0449870.1"/>
    </source>
</evidence>
<protein>
    <submittedName>
        <fullName evidence="1">Uncharacterized protein</fullName>
    </submittedName>
</protein>
<keyword evidence="2" id="KW-1185">Reference proteome</keyword>